<feature type="transmembrane region" description="Helical" evidence="6">
    <location>
        <begin position="142"/>
        <end position="161"/>
    </location>
</feature>
<feature type="transmembrane region" description="Helical" evidence="6">
    <location>
        <begin position="259"/>
        <end position="281"/>
    </location>
</feature>
<dbReference type="GO" id="GO:0022857">
    <property type="term" value="F:transmembrane transporter activity"/>
    <property type="evidence" value="ECO:0007669"/>
    <property type="project" value="InterPro"/>
</dbReference>
<evidence type="ECO:0008006" key="9">
    <source>
        <dbReference type="Google" id="ProtNLM"/>
    </source>
</evidence>
<dbReference type="PANTHER" id="PTHR47089:SF1">
    <property type="entry name" value="GUANOSINE ABC TRANSPORTER PERMEASE PROTEIN NUPP"/>
    <property type="match status" value="1"/>
</dbReference>
<keyword evidence="4 6" id="KW-1133">Transmembrane helix</keyword>
<evidence type="ECO:0000256" key="6">
    <source>
        <dbReference type="SAM" id="Phobius"/>
    </source>
</evidence>
<comment type="subcellular location">
    <subcellularLocation>
        <location evidence="1">Cell membrane</location>
        <topology evidence="1">Multi-pass membrane protein</topology>
    </subcellularLocation>
</comment>
<feature type="transmembrane region" description="Helical" evidence="6">
    <location>
        <begin position="110"/>
        <end position="130"/>
    </location>
</feature>
<feature type="transmembrane region" description="Helical" evidence="6">
    <location>
        <begin position="50"/>
        <end position="74"/>
    </location>
</feature>
<sequence>MIYSKRSVVVEVLLPLTFSLGAAVAVLALGSDEPISALSAFFSGPFRNTYSFGNMLDSASYLILTALGVSIAFASGGFNLGGEGQMYAGAFTGGMILLLLPEVLGGWGVLLGIGAAAIVGGVLAALSSWFKRSLGVSELISSYLVSLGIIPVIDGLLSGPLRDPSKNLLSAPSIARAFHLPRILPPSSLNIGIFLALGVALSVWFFLHGSKRGYEFRVAGGGSVVARLAGIATGLYGFWGFTVSGVLHGFAGGLAVAGTYHAAMAGVTSGMGWNGIAAALIGRNHPLGVILGALFFAYLQAAARSAMLVSDFSTELSGIVQALIFLLITLDYTTRRRRGGIHG</sequence>
<evidence type="ECO:0000313" key="7">
    <source>
        <dbReference type="EMBL" id="KGE73813.1"/>
    </source>
</evidence>
<dbReference type="InterPro" id="IPR001851">
    <property type="entry name" value="ABC_transp_permease"/>
</dbReference>
<evidence type="ECO:0000256" key="3">
    <source>
        <dbReference type="ARBA" id="ARBA00022692"/>
    </source>
</evidence>
<feature type="transmembrane region" description="Helical" evidence="6">
    <location>
        <begin position="12"/>
        <end position="30"/>
    </location>
</feature>
<proteinExistence type="predicted"/>
<evidence type="ECO:0000256" key="5">
    <source>
        <dbReference type="ARBA" id="ARBA00023136"/>
    </source>
</evidence>
<evidence type="ECO:0000256" key="2">
    <source>
        <dbReference type="ARBA" id="ARBA00022475"/>
    </source>
</evidence>
<feature type="transmembrane region" description="Helical" evidence="6">
    <location>
        <begin position="189"/>
        <end position="207"/>
    </location>
</feature>
<dbReference type="STRING" id="1480694.DC28_00920"/>
<comment type="caution">
    <text evidence="7">The sequence shown here is derived from an EMBL/GenBank/DDBJ whole genome shotgun (WGS) entry which is preliminary data.</text>
</comment>
<dbReference type="Pfam" id="PF02653">
    <property type="entry name" value="BPD_transp_2"/>
    <property type="match status" value="1"/>
</dbReference>
<keyword evidence="8" id="KW-1185">Reference proteome</keyword>
<dbReference type="AlphaFoldDB" id="A0A098R2F5"/>
<keyword evidence="2" id="KW-1003">Cell membrane</keyword>
<organism evidence="7 8">
    <name type="scientific">Spirochaeta lutea</name>
    <dbReference type="NCBI Taxonomy" id="1480694"/>
    <lineage>
        <taxon>Bacteria</taxon>
        <taxon>Pseudomonadati</taxon>
        <taxon>Spirochaetota</taxon>
        <taxon>Spirochaetia</taxon>
        <taxon>Spirochaetales</taxon>
        <taxon>Spirochaetaceae</taxon>
        <taxon>Spirochaeta</taxon>
    </lineage>
</organism>
<feature type="transmembrane region" description="Helical" evidence="6">
    <location>
        <begin position="219"/>
        <end position="239"/>
    </location>
</feature>
<evidence type="ECO:0000313" key="8">
    <source>
        <dbReference type="Proteomes" id="UP000029692"/>
    </source>
</evidence>
<keyword evidence="5 6" id="KW-0472">Membrane</keyword>
<feature type="transmembrane region" description="Helical" evidence="6">
    <location>
        <begin position="288"/>
        <end position="310"/>
    </location>
</feature>
<name>A0A098R2F5_9SPIO</name>
<evidence type="ECO:0000256" key="4">
    <source>
        <dbReference type="ARBA" id="ARBA00022989"/>
    </source>
</evidence>
<dbReference type="OrthoDB" id="350196at2"/>
<keyword evidence="3 6" id="KW-0812">Transmembrane</keyword>
<feature type="transmembrane region" description="Helical" evidence="6">
    <location>
        <begin position="86"/>
        <end position="104"/>
    </location>
</feature>
<feature type="transmembrane region" description="Helical" evidence="6">
    <location>
        <begin position="316"/>
        <end position="334"/>
    </location>
</feature>
<dbReference type="RefSeq" id="WP_052078312.1">
    <property type="nucleotide sequence ID" value="NZ_JNUP01000003.1"/>
</dbReference>
<evidence type="ECO:0000256" key="1">
    <source>
        <dbReference type="ARBA" id="ARBA00004651"/>
    </source>
</evidence>
<dbReference type="eggNOG" id="COG4603">
    <property type="taxonomic scope" value="Bacteria"/>
</dbReference>
<dbReference type="Proteomes" id="UP000029692">
    <property type="component" value="Unassembled WGS sequence"/>
</dbReference>
<dbReference type="GO" id="GO:0005886">
    <property type="term" value="C:plasma membrane"/>
    <property type="evidence" value="ECO:0007669"/>
    <property type="project" value="UniProtKB-SubCell"/>
</dbReference>
<gene>
    <name evidence="7" type="ORF">DC28_00920</name>
</gene>
<dbReference type="CDD" id="cd06580">
    <property type="entry name" value="TM_PBP1_transp_TpRbsC_like"/>
    <property type="match status" value="1"/>
</dbReference>
<protein>
    <recommendedName>
        <fullName evidence="9">ABC transporter permease</fullName>
    </recommendedName>
</protein>
<dbReference type="EMBL" id="JNUP01000003">
    <property type="protein sequence ID" value="KGE73813.1"/>
    <property type="molecule type" value="Genomic_DNA"/>
</dbReference>
<dbReference type="PANTHER" id="PTHR47089">
    <property type="entry name" value="ABC TRANSPORTER, PERMEASE PROTEIN"/>
    <property type="match status" value="1"/>
</dbReference>
<accession>A0A098R2F5</accession>
<reference evidence="7 8" key="1">
    <citation type="submission" date="2014-05" db="EMBL/GenBank/DDBJ databases">
        <title>De novo Genome Sequence of Spirocheata sp.</title>
        <authorList>
            <person name="Shivani Y."/>
            <person name="Subhash Y."/>
            <person name="Tushar L."/>
            <person name="Sasikala C."/>
            <person name="Ramana C.V."/>
        </authorList>
    </citation>
    <scope>NUCLEOTIDE SEQUENCE [LARGE SCALE GENOMIC DNA]</scope>
    <source>
        <strain evidence="7 8">JC230</strain>
    </source>
</reference>